<dbReference type="STRING" id="1278298.GCA_000428685_00318"/>
<dbReference type="InterPro" id="IPR014746">
    <property type="entry name" value="Gln_synth/guanido_kin_cat_dom"/>
</dbReference>
<name>A0A3S4SU98_9ACTO</name>
<keyword evidence="7 11" id="KW-0067">ATP-binding</keyword>
<keyword evidence="5" id="KW-0317">Glutathione biosynthesis</keyword>
<dbReference type="Proteomes" id="UP000276899">
    <property type="component" value="Chromosome"/>
</dbReference>
<dbReference type="SUPFAM" id="SSF55931">
    <property type="entry name" value="Glutamine synthetase/guanido kinase"/>
    <property type="match status" value="1"/>
</dbReference>
<evidence type="ECO:0000256" key="8">
    <source>
        <dbReference type="ARBA" id="ARBA00022946"/>
    </source>
</evidence>
<organism evidence="12 13">
    <name type="scientific">Actinomyces slackii</name>
    <dbReference type="NCBI Taxonomy" id="52774"/>
    <lineage>
        <taxon>Bacteria</taxon>
        <taxon>Bacillati</taxon>
        <taxon>Actinomycetota</taxon>
        <taxon>Actinomycetes</taxon>
        <taxon>Actinomycetales</taxon>
        <taxon>Actinomycetaceae</taxon>
        <taxon>Actinomyces</taxon>
    </lineage>
</organism>
<protein>
    <recommendedName>
        <fullName evidence="11">Glutamate--cysteine ligase</fullName>
        <ecNumber evidence="11">6.3.2.2</ecNumber>
    </recommendedName>
</protein>
<dbReference type="PANTHER" id="PTHR34378">
    <property type="entry name" value="GLUTAMATE--CYSTEINE LIGASE, CHLOROPLASTIC"/>
    <property type="match status" value="1"/>
</dbReference>
<evidence type="ECO:0000256" key="7">
    <source>
        <dbReference type="ARBA" id="ARBA00022840"/>
    </source>
</evidence>
<evidence type="ECO:0000256" key="1">
    <source>
        <dbReference type="ARBA" id="ARBA00005006"/>
    </source>
</evidence>
<evidence type="ECO:0000256" key="9">
    <source>
        <dbReference type="ARBA" id="ARBA00023157"/>
    </source>
</evidence>
<dbReference type="InterPro" id="IPR035434">
    <property type="entry name" value="GCL_bact_plant"/>
</dbReference>
<accession>A0A3S4SU98</accession>
<dbReference type="NCBIfam" id="TIGR01436">
    <property type="entry name" value="glu_cys_lig_pln"/>
    <property type="match status" value="1"/>
</dbReference>
<gene>
    <name evidence="12" type="primary">gshA</name>
    <name evidence="12" type="ORF">NCTC11923_01883</name>
</gene>
<keyword evidence="6 11" id="KW-0547">Nucleotide-binding</keyword>
<sequence length="454" mass="50115">MARDIDNSVPIESVEELAGWIAQGEKPASNHRIGTEHEKIPYYRDDLSPVPYEGPRPGIRQLLEGMAAHLGWEPIMDAGRIIGLHGSGGAISLEPGGQFELSGAPYTSLHDTADELDDHLRLAAAVAHPLGIGFLGLGMSPVWRREEIPLMPKSRYDIMTAHMPRVGTMGLDMMLRTASVQTNLDFSGEADMVAKYRLSLAIQPLVTALFANSPMTDGAPNGWLSMRSRIWLDTDPQRTGMLPFVFESGMGYERYTDYALDVPMYFLKRGDAYHDATSGTFRDLLNGRHPSIAERPTLGDWENHLSTLFPEVRLKRVLEMRGADSVSPGLITALPALITGLLYHRPSLAGAWDLVKHLSAQERQDLREQAPRLGLRTSMGRGSLGDLARDIVELARSGLAARDLRNAQGQDESILLEPLEEIVESGLTPAERLINDLDQPGRSRIEQVYERSAL</sequence>
<dbReference type="EC" id="6.3.2.2" evidence="11"/>
<proteinExistence type="inferred from homology"/>
<evidence type="ECO:0000256" key="4">
    <source>
        <dbReference type="ARBA" id="ARBA00022598"/>
    </source>
</evidence>
<evidence type="ECO:0000256" key="3">
    <source>
        <dbReference type="ARBA" id="ARBA00011153"/>
    </source>
</evidence>
<reference evidence="12 13" key="1">
    <citation type="submission" date="2018-12" db="EMBL/GenBank/DDBJ databases">
        <authorList>
            <consortium name="Pathogen Informatics"/>
        </authorList>
    </citation>
    <scope>NUCLEOTIDE SEQUENCE [LARGE SCALE GENOMIC DNA]</scope>
    <source>
        <strain evidence="12 13">NCTC11923</strain>
    </source>
</reference>
<comment type="catalytic activity">
    <reaction evidence="10 11">
        <text>L-cysteine + L-glutamate + ATP = gamma-L-glutamyl-L-cysteine + ADP + phosphate + H(+)</text>
        <dbReference type="Rhea" id="RHEA:13285"/>
        <dbReference type="ChEBI" id="CHEBI:15378"/>
        <dbReference type="ChEBI" id="CHEBI:29985"/>
        <dbReference type="ChEBI" id="CHEBI:30616"/>
        <dbReference type="ChEBI" id="CHEBI:35235"/>
        <dbReference type="ChEBI" id="CHEBI:43474"/>
        <dbReference type="ChEBI" id="CHEBI:58173"/>
        <dbReference type="ChEBI" id="CHEBI:456216"/>
        <dbReference type="EC" id="6.3.2.2"/>
    </reaction>
</comment>
<dbReference type="Pfam" id="PF04107">
    <property type="entry name" value="GCS2"/>
    <property type="match status" value="1"/>
</dbReference>
<keyword evidence="8" id="KW-0809">Transit peptide</keyword>
<dbReference type="Gene3D" id="3.30.590.20">
    <property type="match status" value="1"/>
</dbReference>
<dbReference type="EMBL" id="LR134363">
    <property type="protein sequence ID" value="VEG75224.1"/>
    <property type="molecule type" value="Genomic_DNA"/>
</dbReference>
<dbReference type="KEGG" id="asla:NCTC11923_01883"/>
<evidence type="ECO:0000256" key="5">
    <source>
        <dbReference type="ARBA" id="ARBA00022684"/>
    </source>
</evidence>
<dbReference type="AlphaFoldDB" id="A0A3S4SU98"/>
<comment type="similarity">
    <text evidence="2">Belongs to the carboxylate-amine ligase family. Glutamate--cysteine ligase type 2 subfamily.</text>
</comment>
<evidence type="ECO:0000256" key="2">
    <source>
        <dbReference type="ARBA" id="ARBA00010253"/>
    </source>
</evidence>
<dbReference type="GO" id="GO:0005524">
    <property type="term" value="F:ATP binding"/>
    <property type="evidence" value="ECO:0007669"/>
    <property type="project" value="UniProtKB-UniRule"/>
</dbReference>
<comment type="subunit">
    <text evidence="3">Homodimer or monomer when oxidized or reduced, respectively.</text>
</comment>
<evidence type="ECO:0000256" key="10">
    <source>
        <dbReference type="ARBA" id="ARBA00048819"/>
    </source>
</evidence>
<keyword evidence="9" id="KW-1015">Disulfide bond</keyword>
<comment type="pathway">
    <text evidence="1">Sulfur metabolism; glutathione biosynthesis; glutathione from L-cysteine and L-glutamate: step 1/2.</text>
</comment>
<dbReference type="GO" id="GO:0004357">
    <property type="term" value="F:glutamate-cysteine ligase activity"/>
    <property type="evidence" value="ECO:0007669"/>
    <property type="project" value="UniProtKB-UniRule"/>
</dbReference>
<evidence type="ECO:0000313" key="13">
    <source>
        <dbReference type="Proteomes" id="UP000276899"/>
    </source>
</evidence>
<keyword evidence="13" id="KW-1185">Reference proteome</keyword>
<evidence type="ECO:0000256" key="11">
    <source>
        <dbReference type="PIRNR" id="PIRNR017901"/>
    </source>
</evidence>
<dbReference type="RefSeq" id="WP_026427397.1">
    <property type="nucleotide sequence ID" value="NZ_CBCRWE010000008.1"/>
</dbReference>
<dbReference type="PANTHER" id="PTHR34378:SF1">
    <property type="entry name" value="GLUTAMATE--CYSTEINE LIGASE, CHLOROPLASTIC"/>
    <property type="match status" value="1"/>
</dbReference>
<evidence type="ECO:0000256" key="6">
    <source>
        <dbReference type="ARBA" id="ARBA00022741"/>
    </source>
</evidence>
<dbReference type="GO" id="GO:0006750">
    <property type="term" value="P:glutathione biosynthetic process"/>
    <property type="evidence" value="ECO:0007669"/>
    <property type="project" value="UniProtKB-UniRule"/>
</dbReference>
<comment type="similarity">
    <text evidence="11">Belongs to the glutamate--cysteine ligase type 2 family. EgtA subfamily.</text>
</comment>
<evidence type="ECO:0000313" key="12">
    <source>
        <dbReference type="EMBL" id="VEG75224.1"/>
    </source>
</evidence>
<comment type="function">
    <text evidence="11">Catalyzes the synthesis of gamma-glutamylcysteine (gamma-GC).</text>
</comment>
<dbReference type="InterPro" id="IPR006336">
    <property type="entry name" value="GCS2"/>
</dbReference>
<dbReference type="PIRSF" id="PIRSF017901">
    <property type="entry name" value="GCL"/>
    <property type="match status" value="1"/>
</dbReference>
<keyword evidence="4 11" id="KW-0436">Ligase</keyword>
<dbReference type="InterPro" id="IPR011556">
    <property type="entry name" value="Glut_cys_lig_pln_type"/>
</dbReference>